<dbReference type="GeneID" id="116221013"/>
<dbReference type="AlphaFoldDB" id="A0A6P8FQV4"/>
<dbReference type="GO" id="GO:0006955">
    <property type="term" value="P:immune response"/>
    <property type="evidence" value="ECO:0007669"/>
    <property type="project" value="InterPro"/>
</dbReference>
<accession>A0A6P8FQV4</accession>
<feature type="signal peptide" evidence="2">
    <location>
        <begin position="1"/>
        <end position="20"/>
    </location>
</feature>
<dbReference type="Gene3D" id="2.40.50.40">
    <property type="match status" value="1"/>
</dbReference>
<dbReference type="KEGG" id="char:116221013"/>
<dbReference type="RefSeq" id="XP_031425830.1">
    <property type="nucleotide sequence ID" value="XM_031569970.2"/>
</dbReference>
<evidence type="ECO:0000313" key="5">
    <source>
        <dbReference type="RefSeq" id="XP_031425830.1"/>
    </source>
</evidence>
<gene>
    <name evidence="5" type="primary">LOC116221013</name>
</gene>
<feature type="chain" id="PRO_5028445339" evidence="2">
    <location>
        <begin position="21"/>
        <end position="99"/>
    </location>
</feature>
<dbReference type="GO" id="GO:0008009">
    <property type="term" value="F:chemokine activity"/>
    <property type="evidence" value="ECO:0007669"/>
    <property type="project" value="InterPro"/>
</dbReference>
<dbReference type="SUPFAM" id="SSF54117">
    <property type="entry name" value="Interleukin 8-like chemokines"/>
    <property type="match status" value="1"/>
</dbReference>
<name>A0A6P8FQV4_CLUHA</name>
<dbReference type="PRINTS" id="PR00437">
    <property type="entry name" value="SMALLCYTKCXC"/>
</dbReference>
<dbReference type="PRINTS" id="PR00436">
    <property type="entry name" value="INTERLEUKIN8"/>
</dbReference>
<keyword evidence="1" id="KW-0202">Cytokine</keyword>
<keyword evidence="2" id="KW-0732">Signal</keyword>
<proteinExistence type="predicted"/>
<organism evidence="4 5">
    <name type="scientific">Clupea harengus</name>
    <name type="common">Atlantic herring</name>
    <dbReference type="NCBI Taxonomy" id="7950"/>
    <lineage>
        <taxon>Eukaryota</taxon>
        <taxon>Metazoa</taxon>
        <taxon>Chordata</taxon>
        <taxon>Craniata</taxon>
        <taxon>Vertebrata</taxon>
        <taxon>Euteleostomi</taxon>
        <taxon>Actinopterygii</taxon>
        <taxon>Neopterygii</taxon>
        <taxon>Teleostei</taxon>
        <taxon>Clupei</taxon>
        <taxon>Clupeiformes</taxon>
        <taxon>Clupeoidei</taxon>
        <taxon>Clupeidae</taxon>
        <taxon>Clupea</taxon>
    </lineage>
</organism>
<dbReference type="OrthoDB" id="8872899at2759"/>
<dbReference type="GO" id="GO:0005615">
    <property type="term" value="C:extracellular space"/>
    <property type="evidence" value="ECO:0007669"/>
    <property type="project" value="UniProtKB-KW"/>
</dbReference>
<sequence>MNVVTTTLLLLLMTALIANGFPMNRSQRCLCKGKPINAVRCTNIDMVLWLPASPSCDNTETVVKLKTGRRVCLNPASRQGKKIRSSNCPNKWISVQCKS</sequence>
<evidence type="ECO:0000256" key="2">
    <source>
        <dbReference type="SAM" id="SignalP"/>
    </source>
</evidence>
<feature type="domain" description="Chemokine interleukin-8-like" evidence="3">
    <location>
        <begin position="28"/>
        <end position="83"/>
    </location>
</feature>
<dbReference type="InterPro" id="IPR036048">
    <property type="entry name" value="Interleukin_8-like_sf"/>
</dbReference>
<dbReference type="Proteomes" id="UP000515152">
    <property type="component" value="Chromosome 7"/>
</dbReference>
<dbReference type="InterPro" id="IPR001089">
    <property type="entry name" value="Chemokine_CXC"/>
</dbReference>
<evidence type="ECO:0000256" key="1">
    <source>
        <dbReference type="ARBA" id="ARBA00022514"/>
    </source>
</evidence>
<dbReference type="Pfam" id="PF00048">
    <property type="entry name" value="IL8"/>
    <property type="match status" value="1"/>
</dbReference>
<reference evidence="5" key="1">
    <citation type="submission" date="2025-08" db="UniProtKB">
        <authorList>
            <consortium name="RefSeq"/>
        </authorList>
    </citation>
    <scope>IDENTIFICATION</scope>
</reference>
<dbReference type="InterPro" id="IPR001811">
    <property type="entry name" value="Chemokine_IL8-like_dom"/>
</dbReference>
<evidence type="ECO:0000313" key="4">
    <source>
        <dbReference type="Proteomes" id="UP000515152"/>
    </source>
</evidence>
<keyword evidence="4" id="KW-1185">Reference proteome</keyword>
<protein>
    <submittedName>
        <fullName evidence="5">C-X-C motif chemokine 11-1-like</fullName>
    </submittedName>
</protein>
<evidence type="ECO:0000259" key="3">
    <source>
        <dbReference type="Pfam" id="PF00048"/>
    </source>
</evidence>